<proteinExistence type="predicted"/>
<evidence type="ECO:0000313" key="1">
    <source>
        <dbReference type="EMBL" id="ANN79019.1"/>
    </source>
</evidence>
<dbReference type="AlphaFoldDB" id="A0A193GIB7"/>
<protein>
    <submittedName>
        <fullName evidence="1">Uncharacterized protein</fullName>
    </submittedName>
</protein>
<dbReference type="Proteomes" id="UP000091926">
    <property type="component" value="Chromosome"/>
</dbReference>
<organism evidence="1 2">
    <name type="scientific">Bordetella flabilis</name>
    <dbReference type="NCBI Taxonomy" id="463014"/>
    <lineage>
        <taxon>Bacteria</taxon>
        <taxon>Pseudomonadati</taxon>
        <taxon>Pseudomonadota</taxon>
        <taxon>Betaproteobacteria</taxon>
        <taxon>Burkholderiales</taxon>
        <taxon>Alcaligenaceae</taxon>
        <taxon>Bordetella</taxon>
    </lineage>
</organism>
<name>A0A193GIB7_9BORD</name>
<dbReference type="RefSeq" id="WP_066661222.1">
    <property type="nucleotide sequence ID" value="NZ_CBCSCL010000013.1"/>
</dbReference>
<accession>A0A193GIB7</accession>
<evidence type="ECO:0000313" key="2">
    <source>
        <dbReference type="Proteomes" id="UP000091926"/>
    </source>
</evidence>
<sequence>MGQYRNFEIETTIVPDAAGQYEATFVIYDKQAGQTRDAHASKSQEGNAEGRRYAFPAVGSYLTPEDAREQTEAWARKWIENNFSG</sequence>
<gene>
    <name evidence="1" type="ORF">BAU07_19565</name>
</gene>
<reference evidence="1 2" key="1">
    <citation type="submission" date="2016-06" db="EMBL/GenBank/DDBJ databases">
        <title>Complete genome sequences of Bordetella bronchialis and Bordetella flabilis.</title>
        <authorList>
            <person name="LiPuma J.J."/>
            <person name="Spilker T."/>
        </authorList>
    </citation>
    <scope>NUCLEOTIDE SEQUENCE [LARGE SCALE GENOMIC DNA]</scope>
    <source>
        <strain evidence="1 2">AU10664</strain>
    </source>
</reference>
<dbReference type="OrthoDB" id="8637314at2"/>
<keyword evidence="2" id="KW-1185">Reference proteome</keyword>
<dbReference type="EMBL" id="CP016172">
    <property type="protein sequence ID" value="ANN79019.1"/>
    <property type="molecule type" value="Genomic_DNA"/>
</dbReference>
<dbReference type="KEGG" id="bfz:BAU07_19565"/>